<dbReference type="PROSITE" id="PS50902">
    <property type="entry name" value="FLAVODOXIN_LIKE"/>
    <property type="match status" value="1"/>
</dbReference>
<evidence type="ECO:0000256" key="1">
    <source>
        <dbReference type="ARBA" id="ARBA00022630"/>
    </source>
</evidence>
<dbReference type="InterPro" id="IPR008254">
    <property type="entry name" value="Flavodoxin/NO_synth"/>
</dbReference>
<keyword evidence="1" id="KW-0285">Flavoprotein</keyword>
<dbReference type="InterPro" id="IPR039261">
    <property type="entry name" value="FNR_nucleotide-bd"/>
</dbReference>
<accession>A0A838ZKA3</accession>
<dbReference type="PRINTS" id="PR00369">
    <property type="entry name" value="FLAVODOXIN"/>
</dbReference>
<name>A0A838ZKA3_9FLAO</name>
<dbReference type="EMBL" id="JACDZE010000001">
    <property type="protein sequence ID" value="MBA5628804.1"/>
    <property type="molecule type" value="Genomic_DNA"/>
</dbReference>
<organism evidence="5 6">
    <name type="scientific">Moheibacter lacus</name>
    <dbReference type="NCBI Taxonomy" id="2745851"/>
    <lineage>
        <taxon>Bacteria</taxon>
        <taxon>Pseudomonadati</taxon>
        <taxon>Bacteroidota</taxon>
        <taxon>Flavobacteriia</taxon>
        <taxon>Flavobacteriales</taxon>
        <taxon>Weeksellaceae</taxon>
        <taxon>Moheibacter</taxon>
    </lineage>
</organism>
<dbReference type="InterPro" id="IPR017938">
    <property type="entry name" value="Riboflavin_synthase-like_b-brl"/>
</dbReference>
<dbReference type="EC" id="1.6.2.4" evidence="2"/>
<dbReference type="Pfam" id="PF00175">
    <property type="entry name" value="NAD_binding_1"/>
    <property type="match status" value="1"/>
</dbReference>
<dbReference type="InterPro" id="IPR005625">
    <property type="entry name" value="PepSY-ass_TM"/>
</dbReference>
<feature type="transmembrane region" description="Helical" evidence="3">
    <location>
        <begin position="130"/>
        <end position="151"/>
    </location>
</feature>
<feature type="transmembrane region" description="Helical" evidence="3">
    <location>
        <begin position="172"/>
        <end position="197"/>
    </location>
</feature>
<keyword evidence="3" id="KW-0472">Membrane</keyword>
<protein>
    <recommendedName>
        <fullName evidence="2">NADPH--hemoprotein reductase</fullName>
        <ecNumber evidence="2">1.6.2.4</ecNumber>
    </recommendedName>
</protein>
<dbReference type="RefSeq" id="WP_182042387.1">
    <property type="nucleotide sequence ID" value="NZ_JACDZE010000001.1"/>
</dbReference>
<keyword evidence="3" id="KW-1133">Transmembrane helix</keyword>
<reference evidence="5 6" key="1">
    <citation type="submission" date="2020-07" db="EMBL/GenBank/DDBJ databases">
        <title>Moheibacter lacus sp. nov., a member of the family Flavobacteriaceae isolated from freshwater lake sediment.</title>
        <authorList>
            <person name="Liu Y."/>
        </authorList>
    </citation>
    <scope>NUCLEOTIDE SEQUENCE [LARGE SCALE GENOMIC DNA]</scope>
    <source>
        <strain evidence="5 6">BDHS18</strain>
    </source>
</reference>
<keyword evidence="6" id="KW-1185">Reference proteome</keyword>
<dbReference type="SUPFAM" id="SSF63380">
    <property type="entry name" value="Riboflavin synthase domain-like"/>
    <property type="match status" value="1"/>
</dbReference>
<dbReference type="PROSITE" id="PS51257">
    <property type="entry name" value="PROKAR_LIPOPROTEIN"/>
    <property type="match status" value="1"/>
</dbReference>
<feature type="domain" description="Flavodoxin-like" evidence="4">
    <location>
        <begin position="342"/>
        <end position="481"/>
    </location>
</feature>
<dbReference type="GO" id="GO:0010181">
    <property type="term" value="F:FMN binding"/>
    <property type="evidence" value="ECO:0007669"/>
    <property type="project" value="InterPro"/>
</dbReference>
<dbReference type="InterPro" id="IPR029039">
    <property type="entry name" value="Flavoprotein-like_sf"/>
</dbReference>
<gene>
    <name evidence="5" type="ORF">HU137_03350</name>
</gene>
<dbReference type="Gene3D" id="3.40.50.80">
    <property type="entry name" value="Nucleotide-binding domain of ferredoxin-NADP reductase (FNR) module"/>
    <property type="match status" value="1"/>
</dbReference>
<dbReference type="SUPFAM" id="SSF52218">
    <property type="entry name" value="Flavoproteins"/>
    <property type="match status" value="1"/>
</dbReference>
<dbReference type="InterPro" id="IPR001433">
    <property type="entry name" value="OxRdtase_FAD/NAD-bd"/>
</dbReference>
<comment type="caution">
    <text evidence="5">The sequence shown here is derived from an EMBL/GenBank/DDBJ whole genome shotgun (WGS) entry which is preliminary data.</text>
</comment>
<dbReference type="Pfam" id="PF00258">
    <property type="entry name" value="Flavodoxin_1"/>
    <property type="match status" value="1"/>
</dbReference>
<feature type="transmembrane region" description="Helical" evidence="3">
    <location>
        <begin position="300"/>
        <end position="324"/>
    </location>
</feature>
<evidence type="ECO:0000256" key="3">
    <source>
        <dbReference type="SAM" id="Phobius"/>
    </source>
</evidence>
<evidence type="ECO:0000259" key="4">
    <source>
        <dbReference type="PROSITE" id="PS50902"/>
    </source>
</evidence>
<dbReference type="SUPFAM" id="SSF52343">
    <property type="entry name" value="Ferredoxin reductase-like, C-terminal NADP-linked domain"/>
    <property type="match status" value="1"/>
</dbReference>
<dbReference type="InterPro" id="IPR001094">
    <property type="entry name" value="Flavdoxin-like"/>
</dbReference>
<dbReference type="PANTHER" id="PTHR19384">
    <property type="entry name" value="NITRIC OXIDE SYNTHASE-RELATED"/>
    <property type="match status" value="1"/>
</dbReference>
<dbReference type="GO" id="GO:0005829">
    <property type="term" value="C:cytosol"/>
    <property type="evidence" value="ECO:0007669"/>
    <property type="project" value="TreeGrafter"/>
</dbReference>
<dbReference type="Gene3D" id="3.40.50.360">
    <property type="match status" value="1"/>
</dbReference>
<keyword evidence="3" id="KW-0812">Transmembrane</keyword>
<evidence type="ECO:0000313" key="6">
    <source>
        <dbReference type="Proteomes" id="UP000552241"/>
    </source>
</evidence>
<proteinExistence type="predicted"/>
<dbReference type="GO" id="GO:0050660">
    <property type="term" value="F:flavin adenine dinucleotide binding"/>
    <property type="evidence" value="ECO:0007669"/>
    <property type="project" value="TreeGrafter"/>
</dbReference>
<evidence type="ECO:0000313" key="5">
    <source>
        <dbReference type="EMBL" id="MBA5628804.1"/>
    </source>
</evidence>
<dbReference type="GO" id="GO:0003958">
    <property type="term" value="F:NADPH-hemoprotein reductase activity"/>
    <property type="evidence" value="ECO:0007669"/>
    <property type="project" value="UniProtKB-EC"/>
</dbReference>
<sequence>MTLSIWRLSHLALALVSCLFLMMASATGVILAWDPIQEKSQPYKVDGFDEITIAASIPELQKQYSEIIELSVDKNQFVTLKGFDEDGNDFEHYIHPISGEILGKPIVKSEIIQWTTALHRSLFLKETGRFLVGIVSFLLMLIVISGTILIIKRQHGILKFFDKINKEYFAQYFHVIAGRLLLLPIFIVAITGTYLFMIRFEWIPNPEIPAAEMGEIMDRTDQKIPKNEFEIFQLTKLSEVEKIEFPFMEDPEEFFKIKLKDRELILDQFTGEILHETHYPKTKVWETLSLDLHTGRTNSIWAVVLGIASLNILFFIYSGFVIALKRKSIKIKNKFNAKNAEFILLFGSEGGTTLNFANQVHKQLLENGHSSFLTELNQYKSYPKAKQIMVFTSTYGQGDAPSNASKFRKLLNKYPQKQQIKFSVIGFGSKSYKHFCGYAEKVDNWFEGHSWSIRHLDLMTVNDKSPNEFVEWIKIWSAKNQIALANAPSLYASKLPKLKKLKVISEQENVKSGDSFSLLFKTKEKFKSGDLLAVYPDNDHRERFYSIGKFGKDLKLIVKLHELGLGSNYLHDLKNNESIQARIIKNTHFHFPKKAKKIALIANGTGIAPFLGMIDENSKKKETHLYAGFRFHNDLVRSYEKSMQKQIENHKLTSLNLAFSREENPAYVMDLVRRDADFFAELLEKKGVIMICGSLAMQRDVESVLEEICQEKLNRSFEIFKRKGQLKTDCY</sequence>
<dbReference type="PANTHER" id="PTHR19384:SF17">
    <property type="entry name" value="NADPH--CYTOCHROME P450 REDUCTASE"/>
    <property type="match status" value="1"/>
</dbReference>
<dbReference type="Pfam" id="PF03929">
    <property type="entry name" value="PepSY_TM"/>
    <property type="match status" value="1"/>
</dbReference>
<dbReference type="AlphaFoldDB" id="A0A838ZKA3"/>
<evidence type="ECO:0000256" key="2">
    <source>
        <dbReference type="ARBA" id="ARBA00023797"/>
    </source>
</evidence>
<dbReference type="Proteomes" id="UP000552241">
    <property type="component" value="Unassembled WGS sequence"/>
</dbReference>